<dbReference type="EMBL" id="RFFH01000001">
    <property type="protein sequence ID" value="RMI35794.1"/>
    <property type="molecule type" value="Genomic_DNA"/>
</dbReference>
<dbReference type="InterPro" id="IPR036271">
    <property type="entry name" value="Tet_transcr_reg_TetR-rel_C_sf"/>
</dbReference>
<dbReference type="GO" id="GO:0003700">
    <property type="term" value="F:DNA-binding transcription factor activity"/>
    <property type="evidence" value="ECO:0007669"/>
    <property type="project" value="TreeGrafter"/>
</dbReference>
<dbReference type="PROSITE" id="PS50977">
    <property type="entry name" value="HTH_TETR_2"/>
    <property type="match status" value="1"/>
</dbReference>
<dbReference type="InterPro" id="IPR049445">
    <property type="entry name" value="TetR_SbtR-like_C"/>
</dbReference>
<keyword evidence="7" id="KW-1185">Reference proteome</keyword>
<dbReference type="PANTHER" id="PTHR30055:SF234">
    <property type="entry name" value="HTH-TYPE TRANSCRIPTIONAL REGULATOR BETI"/>
    <property type="match status" value="1"/>
</dbReference>
<keyword evidence="1" id="KW-0805">Transcription regulation</keyword>
<feature type="DNA-binding region" description="H-T-H motif" evidence="4">
    <location>
        <begin position="28"/>
        <end position="47"/>
    </location>
</feature>
<evidence type="ECO:0000256" key="3">
    <source>
        <dbReference type="ARBA" id="ARBA00023163"/>
    </source>
</evidence>
<gene>
    <name evidence="6" type="ORF">EBN03_02705</name>
</gene>
<dbReference type="Proteomes" id="UP000279275">
    <property type="component" value="Unassembled WGS sequence"/>
</dbReference>
<dbReference type="SUPFAM" id="SSF48498">
    <property type="entry name" value="Tetracyclin repressor-like, C-terminal domain"/>
    <property type="match status" value="1"/>
</dbReference>
<sequence>MRADARRNRERLLTCAREVFGTDGIDAPLDEIARRAGVGPGTLYRHFPNRDTLIEAVYRSSIETLAGLAAEFEADSDTPGQAVRRWLTEVSNFYLHQRSLALALKAAIDPTSETFTLCRKLLVEAGGSLMNRAVAAGEIRDDLEPLDLLRLANGIGASCEHSPESADRLRSVMFEGLRVPA</sequence>
<evidence type="ECO:0000259" key="5">
    <source>
        <dbReference type="PROSITE" id="PS50977"/>
    </source>
</evidence>
<evidence type="ECO:0000313" key="6">
    <source>
        <dbReference type="EMBL" id="RMI35794.1"/>
    </source>
</evidence>
<organism evidence="6 7">
    <name type="scientific">Nocardia stercoris</name>
    <dbReference type="NCBI Taxonomy" id="2483361"/>
    <lineage>
        <taxon>Bacteria</taxon>
        <taxon>Bacillati</taxon>
        <taxon>Actinomycetota</taxon>
        <taxon>Actinomycetes</taxon>
        <taxon>Mycobacteriales</taxon>
        <taxon>Nocardiaceae</taxon>
        <taxon>Nocardia</taxon>
    </lineage>
</organism>
<dbReference type="InterPro" id="IPR001647">
    <property type="entry name" value="HTH_TetR"/>
</dbReference>
<accession>A0A3M2LEF6</accession>
<dbReference type="GO" id="GO:0000976">
    <property type="term" value="F:transcription cis-regulatory region binding"/>
    <property type="evidence" value="ECO:0007669"/>
    <property type="project" value="TreeGrafter"/>
</dbReference>
<evidence type="ECO:0000313" key="7">
    <source>
        <dbReference type="Proteomes" id="UP000279275"/>
    </source>
</evidence>
<dbReference type="PANTHER" id="PTHR30055">
    <property type="entry name" value="HTH-TYPE TRANSCRIPTIONAL REGULATOR RUTR"/>
    <property type="match status" value="1"/>
</dbReference>
<name>A0A3M2LEF6_9NOCA</name>
<dbReference type="OrthoDB" id="9795011at2"/>
<protein>
    <submittedName>
        <fullName evidence="6">TetR/AcrR family transcriptional regulator</fullName>
    </submittedName>
</protein>
<keyword evidence="3" id="KW-0804">Transcription</keyword>
<keyword evidence="2 4" id="KW-0238">DNA-binding</keyword>
<dbReference type="Pfam" id="PF21597">
    <property type="entry name" value="TetR_C_43"/>
    <property type="match status" value="1"/>
</dbReference>
<feature type="domain" description="HTH tetR-type" evidence="5">
    <location>
        <begin position="6"/>
        <end position="65"/>
    </location>
</feature>
<dbReference type="SUPFAM" id="SSF46689">
    <property type="entry name" value="Homeodomain-like"/>
    <property type="match status" value="1"/>
</dbReference>
<dbReference type="Pfam" id="PF00440">
    <property type="entry name" value="TetR_N"/>
    <property type="match status" value="1"/>
</dbReference>
<proteinExistence type="predicted"/>
<dbReference type="PRINTS" id="PR00455">
    <property type="entry name" value="HTHTETR"/>
</dbReference>
<dbReference type="InterPro" id="IPR009057">
    <property type="entry name" value="Homeodomain-like_sf"/>
</dbReference>
<dbReference type="AlphaFoldDB" id="A0A3M2LEF6"/>
<evidence type="ECO:0000256" key="1">
    <source>
        <dbReference type="ARBA" id="ARBA00023015"/>
    </source>
</evidence>
<reference evidence="6 7" key="1">
    <citation type="submission" date="2018-10" db="EMBL/GenBank/DDBJ databases">
        <title>Isolation from cow dung.</title>
        <authorList>
            <person name="Ling L."/>
        </authorList>
    </citation>
    <scope>NUCLEOTIDE SEQUENCE [LARGE SCALE GENOMIC DNA]</scope>
    <source>
        <strain evidence="6 7">NEAU-LL90</strain>
    </source>
</reference>
<evidence type="ECO:0000256" key="4">
    <source>
        <dbReference type="PROSITE-ProRule" id="PRU00335"/>
    </source>
</evidence>
<dbReference type="InterPro" id="IPR050109">
    <property type="entry name" value="HTH-type_TetR-like_transc_reg"/>
</dbReference>
<dbReference type="Gene3D" id="1.10.357.10">
    <property type="entry name" value="Tetracycline Repressor, domain 2"/>
    <property type="match status" value="1"/>
</dbReference>
<comment type="caution">
    <text evidence="6">The sequence shown here is derived from an EMBL/GenBank/DDBJ whole genome shotgun (WGS) entry which is preliminary data.</text>
</comment>
<evidence type="ECO:0000256" key="2">
    <source>
        <dbReference type="ARBA" id="ARBA00023125"/>
    </source>
</evidence>